<evidence type="ECO:0000313" key="2">
    <source>
        <dbReference type="EMBL" id="CAL1397497.1"/>
    </source>
</evidence>
<dbReference type="Pfam" id="PF05641">
    <property type="entry name" value="Agenet"/>
    <property type="match status" value="3"/>
</dbReference>
<evidence type="ECO:0000259" key="1">
    <source>
        <dbReference type="SMART" id="SM00743"/>
    </source>
</evidence>
<dbReference type="PANTHER" id="PTHR31917">
    <property type="entry name" value="AGENET DOMAIN-CONTAINING PROTEIN-RELATED"/>
    <property type="match status" value="1"/>
</dbReference>
<sequence>MSSSHFAAGDAVEVLKRDDGSSQLTYYPAAVLRAPAKQPNTILIEYQTLTNGSIPAKELVDCGSVRPAPPPVSWAWFKVGDGVDVYSDGGWRAGIVKEILENSKYLVAFARRSEGIVTEQCTLRHHRDWVDGDWFPPLAPPLLPPRKRYMEEPKPGKIMLKIKCGRGRTETVLRKGTRVEVRSDDPGFEGAWFGGIIIDHEGTDKYLVQYLNLLNEEQTAPLREVVSAGDVRPYPPETQPVNCYKFLEKVDAWYNEGWWEGMVLRVDERLNKYMVFFPTTKDNIYFEASSLRPRMEWLNGKWVKVKSGEVNHKVTKPGSGCRKGVKVEVRSDKLGYQGGYGKGMKVEVKSDEIGYQGAWFVATILNVPRKDMYLVQYDNLLTDDETEYLEEEVDASDVRPCPPEVPYNRPYGLLDIVDTWYNDAWWVGRIIRAYREMKYTIQFGTGEELDFQHAQLRPHQEWSDGKWSSVPKDWKF</sequence>
<evidence type="ECO:0000313" key="3">
    <source>
        <dbReference type="Proteomes" id="UP001497516"/>
    </source>
</evidence>
<dbReference type="EMBL" id="OZ034819">
    <property type="protein sequence ID" value="CAL1397497.1"/>
    <property type="molecule type" value="Genomic_DNA"/>
</dbReference>
<dbReference type="CDD" id="cd20405">
    <property type="entry name" value="Tudor_Agenet_AtDUF_rpt1_3"/>
    <property type="match status" value="2"/>
</dbReference>
<feature type="domain" description="Agenet" evidence="1">
    <location>
        <begin position="75"/>
        <end position="131"/>
    </location>
</feature>
<proteinExistence type="predicted"/>
<feature type="domain" description="Agenet" evidence="1">
    <location>
        <begin position="242"/>
        <end position="299"/>
    </location>
</feature>
<dbReference type="InterPro" id="IPR008395">
    <property type="entry name" value="Agenet-like_dom"/>
</dbReference>
<feature type="domain" description="Agenet" evidence="1">
    <location>
        <begin position="409"/>
        <end position="464"/>
    </location>
</feature>
<dbReference type="PANTHER" id="PTHR31917:SF147">
    <property type="entry name" value="AGENET DOMAIN-CONTAINING PROTEIN"/>
    <property type="match status" value="1"/>
</dbReference>
<name>A0AAV2FHN3_9ROSI</name>
<organism evidence="2 3">
    <name type="scientific">Linum trigynum</name>
    <dbReference type="NCBI Taxonomy" id="586398"/>
    <lineage>
        <taxon>Eukaryota</taxon>
        <taxon>Viridiplantae</taxon>
        <taxon>Streptophyta</taxon>
        <taxon>Embryophyta</taxon>
        <taxon>Tracheophyta</taxon>
        <taxon>Spermatophyta</taxon>
        <taxon>Magnoliopsida</taxon>
        <taxon>eudicotyledons</taxon>
        <taxon>Gunneridae</taxon>
        <taxon>Pentapetalae</taxon>
        <taxon>rosids</taxon>
        <taxon>fabids</taxon>
        <taxon>Malpighiales</taxon>
        <taxon>Linaceae</taxon>
        <taxon>Linum</taxon>
    </lineage>
</organism>
<dbReference type="AlphaFoldDB" id="A0AAV2FHN3"/>
<gene>
    <name evidence="2" type="ORF">LTRI10_LOCUS37793</name>
</gene>
<dbReference type="SMART" id="SM00743">
    <property type="entry name" value="Agenet"/>
    <property type="match status" value="6"/>
</dbReference>
<protein>
    <recommendedName>
        <fullName evidence="1">Agenet domain-containing protein</fullName>
    </recommendedName>
</protein>
<feature type="domain" description="Agenet" evidence="1">
    <location>
        <begin position="4"/>
        <end position="73"/>
    </location>
</feature>
<reference evidence="2 3" key="1">
    <citation type="submission" date="2024-04" db="EMBL/GenBank/DDBJ databases">
        <authorList>
            <person name="Fracassetti M."/>
        </authorList>
    </citation>
    <scope>NUCLEOTIDE SEQUENCE [LARGE SCALE GENOMIC DNA]</scope>
</reference>
<dbReference type="CDD" id="cd20406">
    <property type="entry name" value="Tudor_Agenet_AtDUF_rpt2_4"/>
    <property type="match status" value="2"/>
</dbReference>
<dbReference type="InterPro" id="IPR014002">
    <property type="entry name" value="Agenet_dom_plant"/>
</dbReference>
<dbReference type="Gene3D" id="2.30.30.140">
    <property type="match status" value="1"/>
</dbReference>
<keyword evidence="3" id="KW-1185">Reference proteome</keyword>
<feature type="domain" description="Agenet" evidence="1">
    <location>
        <begin position="171"/>
        <end position="239"/>
    </location>
</feature>
<feature type="domain" description="Agenet" evidence="1">
    <location>
        <begin position="338"/>
        <end position="406"/>
    </location>
</feature>
<accession>A0AAV2FHN3</accession>
<dbReference type="Proteomes" id="UP001497516">
    <property type="component" value="Chromosome 6"/>
</dbReference>